<comment type="subcellular location">
    <subcellularLocation>
        <location evidence="1">Nucleus</location>
    </subcellularLocation>
</comment>
<keyword evidence="3" id="KW-0863">Zinc-finger</keyword>
<dbReference type="Gene3D" id="3.30.160.60">
    <property type="entry name" value="Classic Zinc Finger"/>
    <property type="match status" value="1"/>
</dbReference>
<gene>
    <name evidence="9" type="ORF">MSPICULIGERA_LOCUS25876</name>
</gene>
<dbReference type="SUPFAM" id="SSF57667">
    <property type="entry name" value="beta-beta-alpha zinc fingers"/>
    <property type="match status" value="1"/>
</dbReference>
<evidence type="ECO:0000256" key="1">
    <source>
        <dbReference type="ARBA" id="ARBA00004123"/>
    </source>
</evidence>
<protein>
    <recommendedName>
        <fullName evidence="8">C2H2-type domain-containing protein</fullName>
    </recommendedName>
</protein>
<evidence type="ECO:0000313" key="10">
    <source>
        <dbReference type="Proteomes" id="UP001177023"/>
    </source>
</evidence>
<dbReference type="PANTHER" id="PTHR46179">
    <property type="entry name" value="ZINC FINGER PROTEIN"/>
    <property type="match status" value="1"/>
</dbReference>
<accession>A0AA36DJW2</accession>
<feature type="non-terminal residue" evidence="9">
    <location>
        <position position="1"/>
    </location>
</feature>
<evidence type="ECO:0000259" key="8">
    <source>
        <dbReference type="PROSITE" id="PS00028"/>
    </source>
</evidence>
<keyword evidence="5" id="KW-0805">Transcription regulation</keyword>
<evidence type="ECO:0000256" key="2">
    <source>
        <dbReference type="ARBA" id="ARBA00022723"/>
    </source>
</evidence>
<organism evidence="9 10">
    <name type="scientific">Mesorhabditis spiculigera</name>
    <dbReference type="NCBI Taxonomy" id="96644"/>
    <lineage>
        <taxon>Eukaryota</taxon>
        <taxon>Metazoa</taxon>
        <taxon>Ecdysozoa</taxon>
        <taxon>Nematoda</taxon>
        <taxon>Chromadorea</taxon>
        <taxon>Rhabditida</taxon>
        <taxon>Rhabditina</taxon>
        <taxon>Rhabditomorpha</taxon>
        <taxon>Rhabditoidea</taxon>
        <taxon>Rhabditidae</taxon>
        <taxon>Mesorhabditinae</taxon>
        <taxon>Mesorhabditis</taxon>
    </lineage>
</organism>
<evidence type="ECO:0000256" key="3">
    <source>
        <dbReference type="ARBA" id="ARBA00022771"/>
    </source>
</evidence>
<dbReference type="InterPro" id="IPR036236">
    <property type="entry name" value="Znf_C2H2_sf"/>
</dbReference>
<dbReference type="InterPro" id="IPR013087">
    <property type="entry name" value="Znf_C2H2_type"/>
</dbReference>
<keyword evidence="6" id="KW-0804">Transcription</keyword>
<dbReference type="EMBL" id="CATQJA010002710">
    <property type="protein sequence ID" value="CAJ0587923.1"/>
    <property type="molecule type" value="Genomic_DNA"/>
</dbReference>
<keyword evidence="7" id="KW-0539">Nucleus</keyword>
<dbReference type="Proteomes" id="UP001177023">
    <property type="component" value="Unassembled WGS sequence"/>
</dbReference>
<dbReference type="PROSITE" id="PS00028">
    <property type="entry name" value="ZINC_FINGER_C2H2_1"/>
    <property type="match status" value="1"/>
</dbReference>
<comment type="caution">
    <text evidence="9">The sequence shown here is derived from an EMBL/GenBank/DDBJ whole genome shotgun (WGS) entry which is preliminary data.</text>
</comment>
<dbReference type="PANTHER" id="PTHR46179:SF13">
    <property type="entry name" value="C2H2-TYPE DOMAIN-CONTAINING PROTEIN"/>
    <property type="match status" value="1"/>
</dbReference>
<dbReference type="InterPro" id="IPR051061">
    <property type="entry name" value="Zinc_finger_trans_reg"/>
</dbReference>
<proteinExistence type="predicted"/>
<dbReference type="SMART" id="SM00355">
    <property type="entry name" value="ZnF_C2H2"/>
    <property type="match status" value="4"/>
</dbReference>
<evidence type="ECO:0000256" key="7">
    <source>
        <dbReference type="ARBA" id="ARBA00023242"/>
    </source>
</evidence>
<feature type="domain" description="C2H2-type" evidence="8">
    <location>
        <begin position="102"/>
        <end position="123"/>
    </location>
</feature>
<dbReference type="GO" id="GO:0005634">
    <property type="term" value="C:nucleus"/>
    <property type="evidence" value="ECO:0007669"/>
    <property type="project" value="UniProtKB-SubCell"/>
</dbReference>
<keyword evidence="4" id="KW-0862">Zinc</keyword>
<evidence type="ECO:0000256" key="4">
    <source>
        <dbReference type="ARBA" id="ARBA00022833"/>
    </source>
</evidence>
<dbReference type="GO" id="GO:0008270">
    <property type="term" value="F:zinc ion binding"/>
    <property type="evidence" value="ECO:0007669"/>
    <property type="project" value="UniProtKB-KW"/>
</dbReference>
<keyword evidence="2" id="KW-0479">Metal-binding</keyword>
<dbReference type="AlphaFoldDB" id="A0AA36DJW2"/>
<evidence type="ECO:0000256" key="6">
    <source>
        <dbReference type="ARBA" id="ARBA00023163"/>
    </source>
</evidence>
<name>A0AA36DJW2_9BILA</name>
<reference evidence="9" key="1">
    <citation type="submission" date="2023-06" db="EMBL/GenBank/DDBJ databases">
        <authorList>
            <person name="Delattre M."/>
        </authorList>
    </citation>
    <scope>NUCLEOTIDE SEQUENCE</scope>
    <source>
        <strain evidence="9">AF72</strain>
    </source>
</reference>
<sequence length="311" mass="34960">MKQSTCLTCEETFQSEALLKHRAIHVETEASYRCQEPQCQFRSPQRKHLMSHYLQVHGDIRLLWCPFCPYTETVRTARNTRKVANFIKHCRTHATGDTDARCPKCAYQFGTQAEVQKHLRKDHGRVALSPGCLKKLTMDENANSSAQAETQPLIANEAPQAVCSVPTATTLHIERGGLNKGAIKSVKQICQCGFATFDEIRLAHHRKECNNGNAVMAIPLPPRPINDPTLTPDDLHEATVFAVLQPKHQNPRPAKLKGHYDSVNMKFAFFLDEFNDVDEKSIGKTATFLRRVRDDAIAKDLKASTSTMHEA</sequence>
<evidence type="ECO:0000313" key="9">
    <source>
        <dbReference type="EMBL" id="CAJ0587923.1"/>
    </source>
</evidence>
<evidence type="ECO:0000256" key="5">
    <source>
        <dbReference type="ARBA" id="ARBA00023015"/>
    </source>
</evidence>
<keyword evidence="10" id="KW-1185">Reference proteome</keyword>
<dbReference type="GO" id="GO:0006357">
    <property type="term" value="P:regulation of transcription by RNA polymerase II"/>
    <property type="evidence" value="ECO:0007669"/>
    <property type="project" value="TreeGrafter"/>
</dbReference>